<dbReference type="InterPro" id="IPR042281">
    <property type="entry name" value="GpdQ_beta-strand"/>
</dbReference>
<evidence type="ECO:0000313" key="2">
    <source>
        <dbReference type="EMBL" id="SUN62576.1"/>
    </source>
</evidence>
<dbReference type="GO" id="GO:0016787">
    <property type="term" value="F:hydrolase activity"/>
    <property type="evidence" value="ECO:0007669"/>
    <property type="project" value="InterPro"/>
</dbReference>
<dbReference type="AlphaFoldDB" id="A0A380KEL7"/>
<dbReference type="EMBL" id="UHFN01000007">
    <property type="protein sequence ID" value="SUN62576.1"/>
    <property type="molecule type" value="Genomic_DNA"/>
</dbReference>
<dbReference type="Gene3D" id="3.60.21.10">
    <property type="match status" value="1"/>
</dbReference>
<dbReference type="OrthoDB" id="113290at2"/>
<evidence type="ECO:0000259" key="1">
    <source>
        <dbReference type="Pfam" id="PF00149"/>
    </source>
</evidence>
<proteinExistence type="predicted"/>
<reference evidence="2 3" key="1">
    <citation type="submission" date="2018-06" db="EMBL/GenBank/DDBJ databases">
        <authorList>
            <consortium name="Pathogen Informatics"/>
            <person name="Doyle S."/>
        </authorList>
    </citation>
    <scope>NUCLEOTIDE SEQUENCE [LARGE SCALE GENOMIC DNA]</scope>
    <source>
        <strain evidence="2 3">NCTC12224</strain>
    </source>
</reference>
<dbReference type="NCBIfam" id="TIGR03729">
    <property type="entry name" value="acc_ester"/>
    <property type="match status" value="1"/>
</dbReference>
<dbReference type="InterPro" id="IPR029052">
    <property type="entry name" value="Metallo-depent_PP-like"/>
</dbReference>
<organism evidence="2 3">
    <name type="scientific">Streptococcus hyointestinalis</name>
    <dbReference type="NCBI Taxonomy" id="1337"/>
    <lineage>
        <taxon>Bacteria</taxon>
        <taxon>Bacillati</taxon>
        <taxon>Bacillota</taxon>
        <taxon>Bacilli</taxon>
        <taxon>Lactobacillales</taxon>
        <taxon>Streptococcaceae</taxon>
        <taxon>Streptococcus</taxon>
    </lineage>
</organism>
<evidence type="ECO:0000313" key="3">
    <source>
        <dbReference type="Proteomes" id="UP000254924"/>
    </source>
</evidence>
<protein>
    <submittedName>
        <fullName evidence="2">Putative phosphoesterase</fullName>
    </submittedName>
</protein>
<dbReference type="Pfam" id="PF00149">
    <property type="entry name" value="Metallophos"/>
    <property type="match status" value="1"/>
</dbReference>
<keyword evidence="3" id="KW-1185">Reference proteome</keyword>
<dbReference type="InterPro" id="IPR022302">
    <property type="entry name" value="Phosphoesterase_putative"/>
</dbReference>
<dbReference type="InterPro" id="IPR052963">
    <property type="entry name" value="Pantetheine_PDE"/>
</dbReference>
<dbReference type="PANTHER" id="PTHR36492:SF2">
    <property type="entry name" value="[ACYL-CARRIER-PROTEIN] PHOSPHODIESTERASE PPTH"/>
    <property type="match status" value="1"/>
</dbReference>
<dbReference type="PANTHER" id="PTHR36492">
    <property type="match status" value="1"/>
</dbReference>
<gene>
    <name evidence="2" type="ORF">NCTC12224_01963</name>
</gene>
<dbReference type="SUPFAM" id="SSF56300">
    <property type="entry name" value="Metallo-dependent phosphatases"/>
    <property type="match status" value="1"/>
</dbReference>
<name>A0A380KEL7_9STRE</name>
<sequence length="286" mass="34190">MTKLAIMSDLHIDLNHFGRFEIESLRELLIEEQVEHLHLAGDIANDFQETSLPFIRELQKFLTVTYNLGNHDMLHLKEKEIEQLDFQLYDLGQKQLLAFHGWYDYSFSDDESLEAIVKRKKMFWFDRRLERPFDDQTLTEQILKKLETSLQALDGKNAIVAMHFVPHRRFIMTHERFKPFNSFLGSQAFHEVFQRYGASDVVFGHAHRRFGRVVLDGVTYHSHPLGYKREWQLSIDFVQKHPEYNPTNTWHLAKRYNAVKDLTSFKAYHKQYFKEELRQAMTVFEF</sequence>
<accession>A0A380KEL7</accession>
<dbReference type="Gene3D" id="3.30.750.180">
    <property type="entry name" value="GpdQ, beta-strand dimerisation domain"/>
    <property type="match status" value="1"/>
</dbReference>
<dbReference type="Proteomes" id="UP000254924">
    <property type="component" value="Unassembled WGS sequence"/>
</dbReference>
<feature type="domain" description="Calcineurin-like phosphoesterase" evidence="1">
    <location>
        <begin position="3"/>
        <end position="208"/>
    </location>
</feature>
<dbReference type="InterPro" id="IPR004843">
    <property type="entry name" value="Calcineurin-like_PHP"/>
</dbReference>